<evidence type="ECO:0000256" key="1">
    <source>
        <dbReference type="SAM" id="MobiDB-lite"/>
    </source>
</evidence>
<dbReference type="AlphaFoldDB" id="A0A699J1B1"/>
<dbReference type="EMBL" id="BKCJ010359538">
    <property type="protein sequence ID" value="GFA03865.1"/>
    <property type="molecule type" value="Genomic_DNA"/>
</dbReference>
<sequence length="604" mass="68244">MNQASYNSNPLGFDQPQPPQSPVIHQPPQELSIQEMEDLKQHTHPSQHLHSFCYDDDDEDYTSAITPDEPVLSTEEPDNSLSMGDKHLDTIPVMESDEFITSSVENLIPIPSESMGIPEDMCDVPSHNNSPPLDVSTDQLEDFSESNKEFSLTDDDSFSFDNIDYVEASPPDSELVSLEVMEIVIPEVEGIEASNDNPIPFYDPIISGTPPNLTPSGESDFFLKVDALLAVEDEPTSSQFPKSYLDPEGDMLLLEAFLNDDHSFDFKTKSSSTSLNSLLEEINNFNNSLPEFITFSKVFFDAEYESDSSDNQSCSDEDVLENIVLKPLSEEEIIPMKSLRTHDSSLLISSKIDSLLEEFAGELTLLKSIPPRIDETDCDFEEDIRLIEKLLYDKSSPRPPEEFVFANSEAKIESFSPSPILVKDSDSLMEKINLFCTPDYPMPSGIVDKYYDSERDILIRKDLPRNNTLSFAEKESFHFDIPSFSRPPAKPPDGDTGILKMMGDISDQKSFMHKLMITLASHQEKSPDILSHRCGTVKKFNTHRSHLNECPMMIHGQNNPILDVKEYQEKDKIRSKPDKNEKRGEAGKSQKQLQWIKEVKLNKM</sequence>
<evidence type="ECO:0008006" key="3">
    <source>
        <dbReference type="Google" id="ProtNLM"/>
    </source>
</evidence>
<name>A0A699J1B1_TANCI</name>
<accession>A0A699J1B1</accession>
<feature type="compositionally biased region" description="Basic and acidic residues" evidence="1">
    <location>
        <begin position="568"/>
        <end position="588"/>
    </location>
</feature>
<gene>
    <name evidence="2" type="ORF">Tci_575837</name>
</gene>
<feature type="compositionally biased region" description="Polar residues" evidence="1">
    <location>
        <begin position="1"/>
        <end position="10"/>
    </location>
</feature>
<evidence type="ECO:0000313" key="2">
    <source>
        <dbReference type="EMBL" id="GFA03865.1"/>
    </source>
</evidence>
<comment type="caution">
    <text evidence="2">The sequence shown here is derived from an EMBL/GenBank/DDBJ whole genome shotgun (WGS) entry which is preliminary data.</text>
</comment>
<feature type="region of interest" description="Disordered" evidence="1">
    <location>
        <begin position="1"/>
        <end position="83"/>
    </location>
</feature>
<protein>
    <recommendedName>
        <fullName evidence="3">Reverse transcriptase domain-containing protein</fullName>
    </recommendedName>
</protein>
<organism evidence="2">
    <name type="scientific">Tanacetum cinerariifolium</name>
    <name type="common">Dalmatian daisy</name>
    <name type="synonym">Chrysanthemum cinerariifolium</name>
    <dbReference type="NCBI Taxonomy" id="118510"/>
    <lineage>
        <taxon>Eukaryota</taxon>
        <taxon>Viridiplantae</taxon>
        <taxon>Streptophyta</taxon>
        <taxon>Embryophyta</taxon>
        <taxon>Tracheophyta</taxon>
        <taxon>Spermatophyta</taxon>
        <taxon>Magnoliopsida</taxon>
        <taxon>eudicotyledons</taxon>
        <taxon>Gunneridae</taxon>
        <taxon>Pentapetalae</taxon>
        <taxon>asterids</taxon>
        <taxon>campanulids</taxon>
        <taxon>Asterales</taxon>
        <taxon>Asteraceae</taxon>
        <taxon>Asteroideae</taxon>
        <taxon>Anthemideae</taxon>
        <taxon>Anthemidinae</taxon>
        <taxon>Tanacetum</taxon>
    </lineage>
</organism>
<feature type="region of interest" description="Disordered" evidence="1">
    <location>
        <begin position="568"/>
        <end position="594"/>
    </location>
</feature>
<proteinExistence type="predicted"/>
<reference evidence="2" key="1">
    <citation type="journal article" date="2019" name="Sci. Rep.">
        <title>Draft genome of Tanacetum cinerariifolium, the natural source of mosquito coil.</title>
        <authorList>
            <person name="Yamashiro T."/>
            <person name="Shiraishi A."/>
            <person name="Satake H."/>
            <person name="Nakayama K."/>
        </authorList>
    </citation>
    <scope>NUCLEOTIDE SEQUENCE</scope>
</reference>